<feature type="compositionally biased region" description="Basic residues" evidence="1">
    <location>
        <begin position="144"/>
        <end position="157"/>
    </location>
</feature>
<evidence type="ECO:0000313" key="3">
    <source>
        <dbReference type="Proteomes" id="UP000479190"/>
    </source>
</evidence>
<feature type="region of interest" description="Disordered" evidence="1">
    <location>
        <begin position="106"/>
        <end position="157"/>
    </location>
</feature>
<dbReference type="Proteomes" id="UP000479190">
    <property type="component" value="Unassembled WGS sequence"/>
</dbReference>
<sequence length="204" mass="22284">MSRSSTVTIFRGIFLGGFLIFGVSPLSREGELRSPSPAEAPPASALASPRDSLAISCATAIPTSRLIVSVSTRDHLRGVNTPSVGTGGAPPPCAWSISISCGDRMARSRSLTSTPARPRAHTHTHPLDRGLSDHTRGNTQTPAARRRLAQGRAHHHYHRRRLRCCVKPYRELKQIYSSFHGTVYIARASPKPEKERRRAGSYNT</sequence>
<keyword evidence="3" id="KW-1185">Reference proteome</keyword>
<reference evidence="2 3" key="1">
    <citation type="submission" date="2020-02" db="EMBL/GenBank/DDBJ databases">
        <authorList>
            <person name="Ferguson B K."/>
        </authorList>
    </citation>
    <scope>NUCLEOTIDE SEQUENCE [LARGE SCALE GENOMIC DNA]</scope>
</reference>
<proteinExistence type="predicted"/>
<evidence type="ECO:0000256" key="1">
    <source>
        <dbReference type="SAM" id="MobiDB-lite"/>
    </source>
</evidence>
<evidence type="ECO:0000313" key="2">
    <source>
        <dbReference type="EMBL" id="CAB0042570.1"/>
    </source>
</evidence>
<dbReference type="EMBL" id="CADCXV010001205">
    <property type="protein sequence ID" value="CAB0042570.1"/>
    <property type="molecule type" value="Genomic_DNA"/>
</dbReference>
<organism evidence="2 3">
    <name type="scientific">Trichogramma brassicae</name>
    <dbReference type="NCBI Taxonomy" id="86971"/>
    <lineage>
        <taxon>Eukaryota</taxon>
        <taxon>Metazoa</taxon>
        <taxon>Ecdysozoa</taxon>
        <taxon>Arthropoda</taxon>
        <taxon>Hexapoda</taxon>
        <taxon>Insecta</taxon>
        <taxon>Pterygota</taxon>
        <taxon>Neoptera</taxon>
        <taxon>Endopterygota</taxon>
        <taxon>Hymenoptera</taxon>
        <taxon>Apocrita</taxon>
        <taxon>Proctotrupomorpha</taxon>
        <taxon>Chalcidoidea</taxon>
        <taxon>Trichogrammatidae</taxon>
        <taxon>Trichogramma</taxon>
    </lineage>
</organism>
<accession>A0A6H5J1B3</accession>
<protein>
    <submittedName>
        <fullName evidence="2">Uncharacterized protein</fullName>
    </submittedName>
</protein>
<name>A0A6H5J1B3_9HYME</name>
<feature type="compositionally biased region" description="Basic and acidic residues" evidence="1">
    <location>
        <begin position="125"/>
        <end position="136"/>
    </location>
</feature>
<gene>
    <name evidence="2" type="ORF">TBRA_LOCUS14185</name>
</gene>
<dbReference type="AlphaFoldDB" id="A0A6H5J1B3"/>